<keyword evidence="1" id="KW-0812">Transmembrane</keyword>
<dbReference type="AlphaFoldDB" id="A0A4V3HIH4"/>
<dbReference type="STRING" id="1193051.LEP1GSC017_3051"/>
<feature type="transmembrane region" description="Helical" evidence="1">
    <location>
        <begin position="53"/>
        <end position="75"/>
    </location>
</feature>
<feature type="transmembrane region" description="Helical" evidence="1">
    <location>
        <begin position="126"/>
        <end position="151"/>
    </location>
</feature>
<name>A0A4V3HIH4_LEPME</name>
<keyword evidence="1" id="KW-0472">Membrane</keyword>
<feature type="transmembrane region" description="Helical" evidence="1">
    <location>
        <begin position="87"/>
        <end position="114"/>
    </location>
</feature>
<accession>A0A4V3HIH4</accession>
<keyword evidence="3" id="KW-1185">Reference proteome</keyword>
<gene>
    <name evidence="2" type="ORF">CLV96_0910</name>
</gene>
<dbReference type="RefSeq" id="WP_243836401.1">
    <property type="nucleotide sequence ID" value="NZ_SORO01000001.1"/>
</dbReference>
<evidence type="ECO:0000256" key="1">
    <source>
        <dbReference type="SAM" id="Phobius"/>
    </source>
</evidence>
<reference evidence="2 3" key="1">
    <citation type="submission" date="2019-03" db="EMBL/GenBank/DDBJ databases">
        <title>Genomic Encyclopedia of Archaeal and Bacterial Type Strains, Phase II (KMG-II): from individual species to whole genera.</title>
        <authorList>
            <person name="Goeker M."/>
        </authorList>
    </citation>
    <scope>NUCLEOTIDE SEQUENCE [LARGE SCALE GENOMIC DNA]</scope>
    <source>
        <strain evidence="2 3">DSM 21537</strain>
    </source>
</reference>
<dbReference type="Proteomes" id="UP000294684">
    <property type="component" value="Unassembled WGS sequence"/>
</dbReference>
<feature type="transmembrane region" description="Helical" evidence="1">
    <location>
        <begin position="163"/>
        <end position="182"/>
    </location>
</feature>
<protein>
    <recommendedName>
        <fullName evidence="4">DUF4386 domain-containing protein</fullName>
    </recommendedName>
</protein>
<proteinExistence type="predicted"/>
<dbReference type="GeneID" id="79826251"/>
<organism evidence="2 3">
    <name type="scientific">Leptospira meyeri</name>
    <dbReference type="NCBI Taxonomy" id="29508"/>
    <lineage>
        <taxon>Bacteria</taxon>
        <taxon>Pseudomonadati</taxon>
        <taxon>Spirochaetota</taxon>
        <taxon>Spirochaetia</taxon>
        <taxon>Leptospirales</taxon>
        <taxon>Leptospiraceae</taxon>
        <taxon>Leptospira</taxon>
    </lineage>
</organism>
<keyword evidence="1" id="KW-1133">Transmembrane helix</keyword>
<sequence>MNQAIYPFRNYKRLPFLLSSLLFASYYFVSFQIPSPPNEINQLQQWILDSKFYLQIADEILIFAVLALLPSIYLLTNPWKKEESPSALFASGLFFLLVVPMFVLVDLLIGRLVYPVNVYPLTVETIVFILSLQVGTMHLVSLVLALAILLYSFSFRKRKGGGLVFVFGIFTFGFQILASYSWIISPGVLLFCQLSFPIWLVLVQSVESF</sequence>
<evidence type="ECO:0008006" key="4">
    <source>
        <dbReference type="Google" id="ProtNLM"/>
    </source>
</evidence>
<comment type="caution">
    <text evidence="2">The sequence shown here is derived from an EMBL/GenBank/DDBJ whole genome shotgun (WGS) entry which is preliminary data.</text>
</comment>
<feature type="transmembrane region" description="Helical" evidence="1">
    <location>
        <begin position="188"/>
        <end position="206"/>
    </location>
</feature>
<feature type="transmembrane region" description="Helical" evidence="1">
    <location>
        <begin position="14"/>
        <end position="33"/>
    </location>
</feature>
<evidence type="ECO:0000313" key="3">
    <source>
        <dbReference type="Proteomes" id="UP000294684"/>
    </source>
</evidence>
<dbReference type="EMBL" id="SORO01000001">
    <property type="protein sequence ID" value="TDY71931.1"/>
    <property type="molecule type" value="Genomic_DNA"/>
</dbReference>
<evidence type="ECO:0000313" key="2">
    <source>
        <dbReference type="EMBL" id="TDY71931.1"/>
    </source>
</evidence>